<evidence type="ECO:0000313" key="5">
    <source>
        <dbReference type="Proteomes" id="UP000813385"/>
    </source>
</evidence>
<dbReference type="Pfam" id="PF26639">
    <property type="entry name" value="Het-6_barrel"/>
    <property type="match status" value="1"/>
</dbReference>
<proteinExistence type="predicted"/>
<keyword evidence="2" id="KW-1133">Transmembrane helix</keyword>
<accession>A0A8K0TRH6</accession>
<feature type="compositionally biased region" description="Low complexity" evidence="1">
    <location>
        <begin position="1"/>
        <end position="18"/>
    </location>
</feature>
<organism evidence="4 5">
    <name type="scientific">Plectosphaerella cucumerina</name>
    <dbReference type="NCBI Taxonomy" id="40658"/>
    <lineage>
        <taxon>Eukaryota</taxon>
        <taxon>Fungi</taxon>
        <taxon>Dikarya</taxon>
        <taxon>Ascomycota</taxon>
        <taxon>Pezizomycotina</taxon>
        <taxon>Sordariomycetes</taxon>
        <taxon>Hypocreomycetidae</taxon>
        <taxon>Glomerellales</taxon>
        <taxon>Plectosphaerellaceae</taxon>
        <taxon>Plectosphaerella</taxon>
    </lineage>
</organism>
<sequence>MTRSTTSPHPSSPTSHNPSIRRAVDMESPYNGSFFLNCLSILIHPVGKFYSSIIWLSIFRLIETLLSPALLYDLLTCRIALCVGFETMTWPEGALEAVCICIARALPAPLCGLISTPTALVVIFIAVKTGVASYFLFQGTDEHNLALVMECTAPTAAFVVVITVPALCRLVWNNLSLALATSVIFTLFSTEPRLLEYVQEFVLVRWAGKAVFFILRWTVNPSFRAADCIAETMNTLMRNLEAWEFKISKNRLEALEPYTYRPLDPLKREIRILRLRRRNASPDIVCDFFRTTVDTAPPFEAVSYTWGGESMTENIVVDGGRVAVSPTVSKWLRYRRSFFSEAYLWIDAVCIDQANSDEKAAQIPLMGNIYTQATRTMVWLTHPADITNKDASSARSLLMTLNTLHLQNATTDQLRYVVSTEASIFPLQYLLSRSYFHRIWVIQEIALAKEVHLFFGSVTMDWEALAHTVLILHDARLAPSMIQSRTSSTKRDTTLAAVWATHISNMVGIVHMRRDCQGGEKTELISSLANTSSFTATAPHDNIFGLLGIADDLPASIVRPDYNEPVVELFARMTKHLLEKPSPVSLLQLAGTGFPYASRPKDLPSWVPDFSYNFNKRRIVYENRSILAMPTKSSEWNVLNVEIFSFDRIATIQARTCSIFEAKPVWEIDMDELQSGIPETPESENILQRDGLLSFVEWFDEAVSLAKESPTTLALYPGEIDLEVVKTMGCNSPEVLQDDPNGVLGVDRYRLALNVVRVMVRVYQECVDGYVGDAGERIRALCGVTLEEWASAVNPEMNQFLFSIGAMAGGKSLCILESGRMAMVPPGSRQGDAVLYIRGQRIPFVMRKTGMDDSYELVGGCYVHGVADWPSPGSIPESEWEEVSMV</sequence>
<feature type="transmembrane region" description="Helical" evidence="2">
    <location>
        <begin position="144"/>
        <end position="164"/>
    </location>
</feature>
<dbReference type="Proteomes" id="UP000813385">
    <property type="component" value="Unassembled WGS sequence"/>
</dbReference>
<dbReference type="PANTHER" id="PTHR24148">
    <property type="entry name" value="ANKYRIN REPEAT DOMAIN-CONTAINING PROTEIN 39 HOMOLOG-RELATED"/>
    <property type="match status" value="1"/>
</dbReference>
<keyword evidence="2" id="KW-0812">Transmembrane</keyword>
<evidence type="ECO:0000256" key="2">
    <source>
        <dbReference type="SAM" id="Phobius"/>
    </source>
</evidence>
<dbReference type="InterPro" id="IPR052895">
    <property type="entry name" value="HetReg/Transcr_Mod"/>
</dbReference>
<dbReference type="AlphaFoldDB" id="A0A8K0TRH6"/>
<keyword evidence="5" id="KW-1185">Reference proteome</keyword>
<comment type="caution">
    <text evidence="4">The sequence shown here is derived from an EMBL/GenBank/DDBJ whole genome shotgun (WGS) entry which is preliminary data.</text>
</comment>
<protein>
    <submittedName>
        <fullName evidence="4">Heterokaryon incompatibility protein-domain-containing protein</fullName>
    </submittedName>
</protein>
<feature type="transmembrane region" description="Helical" evidence="2">
    <location>
        <begin position="170"/>
        <end position="190"/>
    </location>
</feature>
<feature type="region of interest" description="Disordered" evidence="1">
    <location>
        <begin position="1"/>
        <end position="20"/>
    </location>
</feature>
<dbReference type="OrthoDB" id="5571888at2759"/>
<keyword evidence="2" id="KW-0472">Membrane</keyword>
<feature type="transmembrane region" description="Helical" evidence="2">
    <location>
        <begin position="119"/>
        <end position="137"/>
    </location>
</feature>
<feature type="domain" description="Heterokaryon incompatibility" evidence="3">
    <location>
        <begin position="299"/>
        <end position="444"/>
    </location>
</feature>
<evidence type="ECO:0000313" key="4">
    <source>
        <dbReference type="EMBL" id="KAH7376795.1"/>
    </source>
</evidence>
<dbReference type="Pfam" id="PF06985">
    <property type="entry name" value="HET"/>
    <property type="match status" value="1"/>
</dbReference>
<dbReference type="EMBL" id="JAGPXD010000001">
    <property type="protein sequence ID" value="KAH7376795.1"/>
    <property type="molecule type" value="Genomic_DNA"/>
</dbReference>
<gene>
    <name evidence="4" type="ORF">B0T11DRAFT_272932</name>
</gene>
<name>A0A8K0TRH6_9PEZI</name>
<dbReference type="InterPro" id="IPR010730">
    <property type="entry name" value="HET"/>
</dbReference>
<dbReference type="PANTHER" id="PTHR24148:SF73">
    <property type="entry name" value="HET DOMAIN PROTEIN (AFU_ORTHOLOGUE AFUA_8G01020)"/>
    <property type="match status" value="1"/>
</dbReference>
<evidence type="ECO:0000256" key="1">
    <source>
        <dbReference type="SAM" id="MobiDB-lite"/>
    </source>
</evidence>
<evidence type="ECO:0000259" key="3">
    <source>
        <dbReference type="Pfam" id="PF06985"/>
    </source>
</evidence>
<reference evidence="4" key="1">
    <citation type="journal article" date="2021" name="Nat. Commun.">
        <title>Genetic determinants of endophytism in the Arabidopsis root mycobiome.</title>
        <authorList>
            <person name="Mesny F."/>
            <person name="Miyauchi S."/>
            <person name="Thiergart T."/>
            <person name="Pickel B."/>
            <person name="Atanasova L."/>
            <person name="Karlsson M."/>
            <person name="Huettel B."/>
            <person name="Barry K.W."/>
            <person name="Haridas S."/>
            <person name="Chen C."/>
            <person name="Bauer D."/>
            <person name="Andreopoulos W."/>
            <person name="Pangilinan J."/>
            <person name="LaButti K."/>
            <person name="Riley R."/>
            <person name="Lipzen A."/>
            <person name="Clum A."/>
            <person name="Drula E."/>
            <person name="Henrissat B."/>
            <person name="Kohler A."/>
            <person name="Grigoriev I.V."/>
            <person name="Martin F.M."/>
            <person name="Hacquard S."/>
        </authorList>
    </citation>
    <scope>NUCLEOTIDE SEQUENCE</scope>
    <source>
        <strain evidence="4">MPI-CAGE-AT-0016</strain>
    </source>
</reference>